<evidence type="ECO:0000256" key="5">
    <source>
        <dbReference type="PIRSR" id="PIRSR015582-2"/>
    </source>
</evidence>
<dbReference type="InterPro" id="IPR015813">
    <property type="entry name" value="Pyrv/PenolPyrv_kinase-like_dom"/>
</dbReference>
<dbReference type="GO" id="GO:0000287">
    <property type="term" value="F:magnesium ion binding"/>
    <property type="evidence" value="ECO:0007669"/>
    <property type="project" value="TreeGrafter"/>
</dbReference>
<evidence type="ECO:0000313" key="8">
    <source>
        <dbReference type="Proteomes" id="UP000295805"/>
    </source>
</evidence>
<dbReference type="RefSeq" id="WP_131886099.1">
    <property type="nucleotide sequence ID" value="NZ_CP143053.1"/>
</dbReference>
<feature type="binding site" evidence="5">
    <location>
        <position position="145"/>
    </location>
    <ligand>
        <name>Mg(2+)</name>
        <dbReference type="ChEBI" id="CHEBI:18420"/>
    </ligand>
</feature>
<dbReference type="InterPro" id="IPR011206">
    <property type="entry name" value="Citrate_lyase_beta/mcl1/mcl2"/>
</dbReference>
<dbReference type="GO" id="GO:0016829">
    <property type="term" value="F:lyase activity"/>
    <property type="evidence" value="ECO:0007669"/>
    <property type="project" value="UniProtKB-KW"/>
</dbReference>
<dbReference type="PANTHER" id="PTHR32308:SF10">
    <property type="entry name" value="CITRATE LYASE SUBUNIT BETA"/>
    <property type="match status" value="1"/>
</dbReference>
<dbReference type="Proteomes" id="UP000295805">
    <property type="component" value="Unassembled WGS sequence"/>
</dbReference>
<accession>A0A4R3ZRT7</accession>
<evidence type="ECO:0000256" key="4">
    <source>
        <dbReference type="PIRSR" id="PIRSR015582-1"/>
    </source>
</evidence>
<dbReference type="PANTHER" id="PTHR32308">
    <property type="entry name" value="LYASE BETA SUBUNIT, PUTATIVE (AFU_ORTHOLOGUE AFUA_4G13030)-RELATED"/>
    <property type="match status" value="1"/>
</dbReference>
<feature type="binding site" evidence="5">
    <location>
        <position position="119"/>
    </location>
    <ligand>
        <name>Mg(2+)</name>
        <dbReference type="ChEBI" id="CHEBI:18420"/>
    </ligand>
</feature>
<evidence type="ECO:0000256" key="2">
    <source>
        <dbReference type="ARBA" id="ARBA00022723"/>
    </source>
</evidence>
<dbReference type="InterPro" id="IPR040442">
    <property type="entry name" value="Pyrv_kinase-like_dom_sf"/>
</dbReference>
<comment type="caution">
    <text evidence="7">The sequence shown here is derived from an EMBL/GenBank/DDBJ whole genome shotgun (WGS) entry which is preliminary data.</text>
</comment>
<organism evidence="7 8">
    <name type="scientific">Dietzia cinnamea</name>
    <dbReference type="NCBI Taxonomy" id="321318"/>
    <lineage>
        <taxon>Bacteria</taxon>
        <taxon>Bacillati</taxon>
        <taxon>Actinomycetota</taxon>
        <taxon>Actinomycetes</taxon>
        <taxon>Mycobacteriales</taxon>
        <taxon>Dietziaceae</taxon>
        <taxon>Dietzia</taxon>
    </lineage>
</organism>
<name>A0A4R3ZRT7_9ACTN</name>
<keyword evidence="3 5" id="KW-0460">Magnesium</keyword>
<sequence length="294" mass="30664">MTPAPTWIPPGPALLFCPADRPERYGKAADRADVVILDLEDAVAPADRPAARDALRASALDPERTIVRVNPVGTEDHAADLEAVAGTAYRCVMLAKSESAAQVTDVHTATGAAVLALVETPLGVVRAEEIASAPGCTGMMWGAEDLLAAMGGSTSRFSTAEAGGPRVAGEYRDVPRHARARVALAAAAFGRWAVDSVHLDIADEAGQRAEALDAVALGFAGTACIHPSQVAVVRQAYAPDDDEVAWARKVLAAAEHNQGVFQLDGRMVDGPVFRQAEATMRRAAAATEVTTPRA</sequence>
<dbReference type="GO" id="GO:0006107">
    <property type="term" value="P:oxaloacetate metabolic process"/>
    <property type="evidence" value="ECO:0007669"/>
    <property type="project" value="TreeGrafter"/>
</dbReference>
<evidence type="ECO:0000313" key="7">
    <source>
        <dbReference type="EMBL" id="TCW22915.1"/>
    </source>
</evidence>
<dbReference type="Gene3D" id="3.20.20.60">
    <property type="entry name" value="Phosphoenolpyruvate-binding domains"/>
    <property type="match status" value="1"/>
</dbReference>
<feature type="binding site" evidence="4">
    <location>
        <position position="68"/>
    </location>
    <ligand>
        <name>substrate</name>
    </ligand>
</feature>
<feature type="binding site" evidence="4">
    <location>
        <position position="119"/>
    </location>
    <ligand>
        <name>substrate</name>
    </ligand>
</feature>
<dbReference type="AlphaFoldDB" id="A0A4R3ZRT7"/>
<comment type="cofactor">
    <cofactor evidence="1">
        <name>Mg(2+)</name>
        <dbReference type="ChEBI" id="CHEBI:18420"/>
    </cofactor>
</comment>
<protein>
    <submittedName>
        <fullName evidence="7">Citrate lyase subunit beta/citryl-CoA lyase</fullName>
    </submittedName>
</protein>
<gene>
    <name evidence="7" type="ORF">EDD19_11729</name>
</gene>
<dbReference type="GeneID" id="89531222"/>
<dbReference type="EMBL" id="SMCX01000017">
    <property type="protein sequence ID" value="TCW22915.1"/>
    <property type="molecule type" value="Genomic_DNA"/>
</dbReference>
<evidence type="ECO:0000256" key="1">
    <source>
        <dbReference type="ARBA" id="ARBA00001946"/>
    </source>
</evidence>
<keyword evidence="7" id="KW-0456">Lyase</keyword>
<dbReference type="SUPFAM" id="SSF51621">
    <property type="entry name" value="Phosphoenolpyruvate/pyruvate domain"/>
    <property type="match status" value="1"/>
</dbReference>
<reference evidence="7 8" key="1">
    <citation type="submission" date="2019-03" db="EMBL/GenBank/DDBJ databases">
        <title>Root nodule microbial communities of legume samples collected from USA, Mexico and Botswana.</title>
        <authorList>
            <person name="Hirsch A."/>
        </authorList>
    </citation>
    <scope>NUCLEOTIDE SEQUENCE [LARGE SCALE GENOMIC DNA]</scope>
    <source>
        <strain evidence="7 8">55</strain>
    </source>
</reference>
<dbReference type="InterPro" id="IPR005000">
    <property type="entry name" value="Aldolase/citrate-lyase_domain"/>
</dbReference>
<keyword evidence="2 5" id="KW-0479">Metal-binding</keyword>
<feature type="domain" description="HpcH/HpaI aldolase/citrate lyase" evidence="6">
    <location>
        <begin position="14"/>
        <end position="227"/>
    </location>
</feature>
<proteinExistence type="predicted"/>
<evidence type="ECO:0000256" key="3">
    <source>
        <dbReference type="ARBA" id="ARBA00022842"/>
    </source>
</evidence>
<evidence type="ECO:0000259" key="6">
    <source>
        <dbReference type="Pfam" id="PF03328"/>
    </source>
</evidence>
<dbReference type="Pfam" id="PF03328">
    <property type="entry name" value="HpcH_HpaI"/>
    <property type="match status" value="1"/>
</dbReference>
<dbReference type="PIRSF" id="PIRSF015582">
    <property type="entry name" value="Cit_lyase_B"/>
    <property type="match status" value="1"/>
</dbReference>